<dbReference type="SUPFAM" id="SSF161084">
    <property type="entry name" value="MAPEG domain-like"/>
    <property type="match status" value="1"/>
</dbReference>
<dbReference type="STRING" id="133385.A0A2T9YAU0"/>
<keyword evidence="7" id="KW-1185">Reference proteome</keyword>
<name>A0A2T9YAU0_9FUNG</name>
<dbReference type="Gene3D" id="1.20.120.550">
    <property type="entry name" value="Membrane associated eicosanoid/glutathione metabolism-like domain"/>
    <property type="match status" value="1"/>
</dbReference>
<dbReference type="GO" id="GO:0004602">
    <property type="term" value="F:glutathione peroxidase activity"/>
    <property type="evidence" value="ECO:0007669"/>
    <property type="project" value="TreeGrafter"/>
</dbReference>
<keyword evidence="4 5" id="KW-0472">Membrane</keyword>
<evidence type="ECO:0000313" key="7">
    <source>
        <dbReference type="Proteomes" id="UP000245383"/>
    </source>
</evidence>
<evidence type="ECO:0000256" key="4">
    <source>
        <dbReference type="ARBA" id="ARBA00023136"/>
    </source>
</evidence>
<dbReference type="InterPro" id="IPR050997">
    <property type="entry name" value="MAPEG"/>
</dbReference>
<dbReference type="GO" id="GO:0005783">
    <property type="term" value="C:endoplasmic reticulum"/>
    <property type="evidence" value="ECO:0007669"/>
    <property type="project" value="TreeGrafter"/>
</dbReference>
<dbReference type="GO" id="GO:0004364">
    <property type="term" value="F:glutathione transferase activity"/>
    <property type="evidence" value="ECO:0007669"/>
    <property type="project" value="TreeGrafter"/>
</dbReference>
<dbReference type="PANTHER" id="PTHR10250:SF15">
    <property type="entry name" value="MICROSOMAL GLUTATHIONE S-TRANSFERASE-RELATED"/>
    <property type="match status" value="1"/>
</dbReference>
<dbReference type="EMBL" id="MBFR01000313">
    <property type="protein sequence ID" value="PVU89453.1"/>
    <property type="molecule type" value="Genomic_DNA"/>
</dbReference>
<evidence type="ECO:0000256" key="3">
    <source>
        <dbReference type="ARBA" id="ARBA00022989"/>
    </source>
</evidence>
<dbReference type="PANTHER" id="PTHR10250">
    <property type="entry name" value="MICROSOMAL GLUTATHIONE S-TRANSFERASE"/>
    <property type="match status" value="1"/>
</dbReference>
<dbReference type="Proteomes" id="UP000245383">
    <property type="component" value="Unassembled WGS sequence"/>
</dbReference>
<proteinExistence type="predicted"/>
<dbReference type="InterPro" id="IPR023352">
    <property type="entry name" value="MAPEG-like_dom_sf"/>
</dbReference>
<evidence type="ECO:0008006" key="8">
    <source>
        <dbReference type="Google" id="ProtNLM"/>
    </source>
</evidence>
<dbReference type="GO" id="GO:0016020">
    <property type="term" value="C:membrane"/>
    <property type="evidence" value="ECO:0007669"/>
    <property type="project" value="UniProtKB-SubCell"/>
</dbReference>
<dbReference type="InterPro" id="IPR001129">
    <property type="entry name" value="Membr-assoc_MAPEG"/>
</dbReference>
<comment type="subcellular location">
    <subcellularLocation>
        <location evidence="1">Membrane</location>
        <topology evidence="1">Multi-pass membrane protein</topology>
    </subcellularLocation>
</comment>
<dbReference type="GO" id="GO:0005635">
    <property type="term" value="C:nuclear envelope"/>
    <property type="evidence" value="ECO:0007669"/>
    <property type="project" value="TreeGrafter"/>
</dbReference>
<feature type="transmembrane region" description="Helical" evidence="5">
    <location>
        <begin position="119"/>
        <end position="141"/>
    </location>
</feature>
<dbReference type="Pfam" id="PF01124">
    <property type="entry name" value="MAPEG"/>
    <property type="match status" value="1"/>
</dbReference>
<evidence type="ECO:0000313" key="6">
    <source>
        <dbReference type="EMBL" id="PVU89453.1"/>
    </source>
</evidence>
<accession>A0A2T9YAU0</accession>
<dbReference type="AlphaFoldDB" id="A0A2T9YAU0"/>
<gene>
    <name evidence="6" type="ORF">BB561_005347</name>
</gene>
<evidence type="ECO:0000256" key="2">
    <source>
        <dbReference type="ARBA" id="ARBA00022692"/>
    </source>
</evidence>
<keyword evidence="3 5" id="KW-1133">Transmembrane helix</keyword>
<sequence>MISIHSNFAWSALAATIMSLQCQLAAMQCGRARKEFKIDYPDMGCGRNAAKLTDEQWQQFNSVIRIHYNYVEQLPVILSNVLISGLFFPTFSPVVGFLYIIGRQLFSSGYKSKGPKGRLVGAVLIHLSMFTLMGSSFYGIYKTLMS</sequence>
<dbReference type="OrthoDB" id="410651at2759"/>
<organism evidence="6 7">
    <name type="scientific">Smittium simulii</name>
    <dbReference type="NCBI Taxonomy" id="133385"/>
    <lineage>
        <taxon>Eukaryota</taxon>
        <taxon>Fungi</taxon>
        <taxon>Fungi incertae sedis</taxon>
        <taxon>Zoopagomycota</taxon>
        <taxon>Kickxellomycotina</taxon>
        <taxon>Harpellomycetes</taxon>
        <taxon>Harpellales</taxon>
        <taxon>Legeriomycetaceae</taxon>
        <taxon>Smittium</taxon>
    </lineage>
</organism>
<evidence type="ECO:0000256" key="5">
    <source>
        <dbReference type="SAM" id="Phobius"/>
    </source>
</evidence>
<reference evidence="6 7" key="1">
    <citation type="journal article" date="2018" name="MBio">
        <title>Comparative Genomics Reveals the Core Gene Toolbox for the Fungus-Insect Symbiosis.</title>
        <authorList>
            <person name="Wang Y."/>
            <person name="Stata M."/>
            <person name="Wang W."/>
            <person name="Stajich J.E."/>
            <person name="White M.M."/>
            <person name="Moncalvo J.M."/>
        </authorList>
    </citation>
    <scope>NUCLEOTIDE SEQUENCE [LARGE SCALE GENOMIC DNA]</scope>
    <source>
        <strain evidence="6 7">SWE-8-4</strain>
    </source>
</reference>
<keyword evidence="2 5" id="KW-0812">Transmembrane</keyword>
<comment type="caution">
    <text evidence="6">The sequence shown here is derived from an EMBL/GenBank/DDBJ whole genome shotgun (WGS) entry which is preliminary data.</text>
</comment>
<protein>
    <recommendedName>
        <fullName evidence="8">MAPEG family protein</fullName>
    </recommendedName>
</protein>
<evidence type="ECO:0000256" key="1">
    <source>
        <dbReference type="ARBA" id="ARBA00004141"/>
    </source>
</evidence>
<feature type="transmembrane region" description="Helical" evidence="5">
    <location>
        <begin position="77"/>
        <end position="99"/>
    </location>
</feature>